<evidence type="ECO:0000313" key="2">
    <source>
        <dbReference type="Proteomes" id="UP000587070"/>
    </source>
</evidence>
<gene>
    <name evidence="1" type="ORF">GGD90_000787</name>
</gene>
<dbReference type="EMBL" id="JACIGE010000002">
    <property type="protein sequence ID" value="MBB4246430.1"/>
    <property type="molecule type" value="Genomic_DNA"/>
</dbReference>
<sequence>MEQEILTFADVYNEPAARAQAEKEKAGAFGWMALAKVWDRPKEADISLVSSEKRYEPFWRVRAARHTRFQVKTDYTLQAVSPYALKVSLLDRDLEFRPGGQLLVSALEHCEKHTELSEFFDGLLKHKGAKTPSEYVAAYQEKASPYLDGSGLNLLPPDITAALIVQKVKARLMEPVAAHVILDDELLIGGLTLYYRPVYAFEFAWRDKRGVVEIDALTGSVNREGSMLSSMARQMVTRDVLFDVGAELASSLVPGGGVVVKLVGAATRPVTPP</sequence>
<protein>
    <submittedName>
        <fullName evidence="1">Uncharacterized protein</fullName>
    </submittedName>
</protein>
<reference evidence="1 2" key="1">
    <citation type="submission" date="2020-08" db="EMBL/GenBank/DDBJ databases">
        <title>Genome sequencing of Purple Non-Sulfur Bacteria from various extreme environments.</title>
        <authorList>
            <person name="Mayer M."/>
        </authorList>
    </citation>
    <scope>NUCLEOTIDE SEQUENCE [LARGE SCALE GENOMIC DNA]</scope>
    <source>
        <strain evidence="1 2">2761</strain>
    </source>
</reference>
<accession>A0A840G637</accession>
<dbReference type="AlphaFoldDB" id="A0A840G637"/>
<dbReference type="RefSeq" id="WP_153114505.1">
    <property type="nucleotide sequence ID" value="NZ_JACIGE010000002.1"/>
</dbReference>
<dbReference type="OrthoDB" id="6057289at2"/>
<organism evidence="1 2">
    <name type="scientific">Rhodocyclus tenuis</name>
    <name type="common">Rhodospirillum tenue</name>
    <dbReference type="NCBI Taxonomy" id="1066"/>
    <lineage>
        <taxon>Bacteria</taxon>
        <taxon>Pseudomonadati</taxon>
        <taxon>Pseudomonadota</taxon>
        <taxon>Betaproteobacteria</taxon>
        <taxon>Rhodocyclales</taxon>
        <taxon>Rhodocyclaceae</taxon>
        <taxon>Rhodocyclus</taxon>
    </lineage>
</organism>
<name>A0A840G637_RHOTE</name>
<evidence type="ECO:0000313" key="1">
    <source>
        <dbReference type="EMBL" id="MBB4246430.1"/>
    </source>
</evidence>
<proteinExistence type="predicted"/>
<dbReference type="Proteomes" id="UP000587070">
    <property type="component" value="Unassembled WGS sequence"/>
</dbReference>
<comment type="caution">
    <text evidence="1">The sequence shown here is derived from an EMBL/GenBank/DDBJ whole genome shotgun (WGS) entry which is preliminary data.</text>
</comment>
<keyword evidence="2" id="KW-1185">Reference proteome</keyword>